<evidence type="ECO:0000256" key="9">
    <source>
        <dbReference type="RuleBase" id="RU003780"/>
    </source>
</evidence>
<dbReference type="InterPro" id="IPR005122">
    <property type="entry name" value="Uracil-DNA_glycosylase-like"/>
</dbReference>
<dbReference type="Pfam" id="PF03167">
    <property type="entry name" value="UDG"/>
    <property type="match status" value="1"/>
</dbReference>
<comment type="similarity">
    <text evidence="1 7 9">Belongs to the uracil-DNA glycosylase (UDG) superfamily. UNG family.</text>
</comment>
<keyword evidence="5 7" id="KW-0234">DNA repair</keyword>
<dbReference type="InterPro" id="IPR018085">
    <property type="entry name" value="Ura-DNA_Glyclase_AS"/>
</dbReference>
<comment type="subcellular location">
    <subcellularLocation>
        <location evidence="7">Mitochondrion</location>
    </subcellularLocation>
    <subcellularLocation>
        <location evidence="7">Nucleus</location>
    </subcellularLocation>
</comment>
<evidence type="ECO:0000256" key="5">
    <source>
        <dbReference type="ARBA" id="ARBA00023204"/>
    </source>
</evidence>
<dbReference type="NCBIfam" id="NF003592">
    <property type="entry name" value="PRK05254.1-5"/>
    <property type="match status" value="1"/>
</dbReference>
<dbReference type="GO" id="GO:0097510">
    <property type="term" value="P:base-excision repair, AP site formation via deaminated base removal"/>
    <property type="evidence" value="ECO:0007669"/>
    <property type="project" value="TreeGrafter"/>
</dbReference>
<evidence type="ECO:0000256" key="3">
    <source>
        <dbReference type="ARBA" id="ARBA00022801"/>
    </source>
</evidence>
<evidence type="ECO:0000313" key="12">
    <source>
        <dbReference type="Proteomes" id="UP000788993"/>
    </source>
</evidence>
<keyword evidence="12" id="KW-1185">Reference proteome</keyword>
<dbReference type="AlphaFoldDB" id="A0A9P8T3S0"/>
<dbReference type="Proteomes" id="UP000788993">
    <property type="component" value="Unassembled WGS sequence"/>
</dbReference>
<dbReference type="Gene3D" id="3.40.470.10">
    <property type="entry name" value="Uracil-DNA glycosylase-like domain"/>
    <property type="match status" value="1"/>
</dbReference>
<dbReference type="NCBIfam" id="TIGR00628">
    <property type="entry name" value="ung"/>
    <property type="match status" value="1"/>
</dbReference>
<evidence type="ECO:0000256" key="6">
    <source>
        <dbReference type="ARBA" id="ARBA00023242"/>
    </source>
</evidence>
<evidence type="ECO:0000256" key="2">
    <source>
        <dbReference type="ARBA" id="ARBA00022763"/>
    </source>
</evidence>
<dbReference type="InterPro" id="IPR002043">
    <property type="entry name" value="UDG_fam1"/>
</dbReference>
<keyword evidence="2 7" id="KW-0227">DNA damage</keyword>
<evidence type="ECO:0000256" key="8">
    <source>
        <dbReference type="PROSITE-ProRule" id="PRU10072"/>
    </source>
</evidence>
<organism evidence="11 12">
    <name type="scientific">Ogataea polymorpha</name>
    <dbReference type="NCBI Taxonomy" id="460523"/>
    <lineage>
        <taxon>Eukaryota</taxon>
        <taxon>Fungi</taxon>
        <taxon>Dikarya</taxon>
        <taxon>Ascomycota</taxon>
        <taxon>Saccharomycotina</taxon>
        <taxon>Pichiomycetes</taxon>
        <taxon>Pichiales</taxon>
        <taxon>Pichiaceae</taxon>
        <taxon>Ogataea</taxon>
    </lineage>
</organism>
<keyword evidence="6 7" id="KW-0539">Nucleus</keyword>
<dbReference type="GO" id="GO:0005739">
    <property type="term" value="C:mitochondrion"/>
    <property type="evidence" value="ECO:0007669"/>
    <property type="project" value="UniProtKB-SubCell"/>
</dbReference>
<dbReference type="GO" id="GO:0004844">
    <property type="term" value="F:uracil DNA N-glycosylase activity"/>
    <property type="evidence" value="ECO:0007669"/>
    <property type="project" value="UniProtKB-UniRule"/>
</dbReference>
<reference evidence="11" key="1">
    <citation type="journal article" date="2021" name="Open Biol.">
        <title>Shared evolutionary footprints suggest mitochondrial oxidative damage underlies multiple complex I losses in fungi.</title>
        <authorList>
            <person name="Schikora-Tamarit M.A."/>
            <person name="Marcet-Houben M."/>
            <person name="Nosek J."/>
            <person name="Gabaldon T."/>
        </authorList>
    </citation>
    <scope>NUCLEOTIDE SEQUENCE</scope>
    <source>
        <strain evidence="11">NCAIM Y.01608</strain>
    </source>
</reference>
<dbReference type="NCBIfam" id="NF003588">
    <property type="entry name" value="PRK05254.1-1"/>
    <property type="match status" value="1"/>
</dbReference>
<keyword evidence="4 7" id="KW-0496">Mitochondrion</keyword>
<evidence type="ECO:0000256" key="1">
    <source>
        <dbReference type="ARBA" id="ARBA00008184"/>
    </source>
</evidence>
<dbReference type="PANTHER" id="PTHR11264:SF0">
    <property type="entry name" value="URACIL-DNA GLYCOSYLASE"/>
    <property type="match status" value="1"/>
</dbReference>
<evidence type="ECO:0000256" key="4">
    <source>
        <dbReference type="ARBA" id="ARBA00023128"/>
    </source>
</evidence>
<dbReference type="EC" id="3.2.2.27" evidence="7 9"/>
<dbReference type="OrthoDB" id="10031947at2759"/>
<comment type="caution">
    <text evidence="11">The sequence shown here is derived from an EMBL/GenBank/DDBJ whole genome shotgun (WGS) entry which is preliminary data.</text>
</comment>
<feature type="active site" description="Proton acceptor" evidence="7 8">
    <location>
        <position position="143"/>
    </location>
</feature>
<dbReference type="SUPFAM" id="SSF52141">
    <property type="entry name" value="Uracil-DNA glycosylase-like"/>
    <property type="match status" value="1"/>
</dbReference>
<dbReference type="PANTHER" id="PTHR11264">
    <property type="entry name" value="URACIL-DNA GLYCOSYLASE"/>
    <property type="match status" value="1"/>
</dbReference>
<protein>
    <recommendedName>
        <fullName evidence="7 9">Uracil-DNA glycosylase</fullName>
        <shortName evidence="7">UDG</shortName>
        <ecNumber evidence="7 9">3.2.2.27</ecNumber>
    </recommendedName>
</protein>
<dbReference type="NCBIfam" id="NF003589">
    <property type="entry name" value="PRK05254.1-2"/>
    <property type="match status" value="1"/>
</dbReference>
<dbReference type="PROSITE" id="PS00130">
    <property type="entry name" value="U_DNA_GLYCOSYLASE"/>
    <property type="match status" value="1"/>
</dbReference>
<gene>
    <name evidence="7" type="primary">UNG1</name>
    <name evidence="11" type="ORF">OGATHE_004008</name>
</gene>
<evidence type="ECO:0000313" key="11">
    <source>
        <dbReference type="EMBL" id="KAH3665193.1"/>
    </source>
</evidence>
<comment type="function">
    <text evidence="7 9">Excises uracil residues from the DNA which can arise as a result of misincorporation of dUMP residues by DNA polymerase or due to deamination of cytosine.</text>
</comment>
<dbReference type="FunFam" id="3.40.470.10:FF:000007">
    <property type="entry name" value="Uracil-DNA glycosylase"/>
    <property type="match status" value="1"/>
</dbReference>
<dbReference type="CDD" id="cd10027">
    <property type="entry name" value="UDG-F1-like"/>
    <property type="match status" value="1"/>
</dbReference>
<feature type="domain" description="Uracil-DNA glycosylase-like" evidence="10">
    <location>
        <begin position="128"/>
        <end position="296"/>
    </location>
</feature>
<dbReference type="InterPro" id="IPR036895">
    <property type="entry name" value="Uracil-DNA_glycosylase-like_sf"/>
</dbReference>
<dbReference type="HAMAP" id="MF_00148">
    <property type="entry name" value="UDG"/>
    <property type="match status" value="1"/>
</dbReference>
<name>A0A9P8T3S0_9ASCO</name>
<dbReference type="SMART" id="SM00986">
    <property type="entry name" value="UDG"/>
    <property type="match status" value="1"/>
</dbReference>
<keyword evidence="3 7" id="KW-0378">Hydrolase</keyword>
<proteinExistence type="inferred from homology"/>
<accession>A0A9P8T3S0</accession>
<evidence type="ECO:0000256" key="7">
    <source>
        <dbReference type="HAMAP-Rule" id="MF_03166"/>
    </source>
</evidence>
<reference evidence="11" key="2">
    <citation type="submission" date="2021-01" db="EMBL/GenBank/DDBJ databases">
        <authorList>
            <person name="Schikora-Tamarit M.A."/>
        </authorList>
    </citation>
    <scope>NUCLEOTIDE SEQUENCE</scope>
    <source>
        <strain evidence="11">NCAIM Y.01608</strain>
    </source>
</reference>
<dbReference type="SMART" id="SM00987">
    <property type="entry name" value="UreE_C"/>
    <property type="match status" value="1"/>
</dbReference>
<dbReference type="GO" id="GO:0005634">
    <property type="term" value="C:nucleus"/>
    <property type="evidence" value="ECO:0007669"/>
    <property type="project" value="UniProtKB-SubCell"/>
</dbReference>
<sequence length="319" mass="36262">MNKVSPKMAQKRTITDFFTVKRQKSDSVAKSVVSEAQVVGKTDSVKKQITLQVTTTSSFDKQKWINSLTAEQKDLLELEISSMESSWLALLHQELTKPYFLGLKRFLLSEWKSQTIFPPKENIYSWTRLTPVNNVKVLVLGQDPYHNYNQAHGLAFSVQDPTPPPPSLKNIYKCLKKEYPNFEIPKKGDLTKWAQNGVLMLNTCLTVRAHNANSHSGKGWEQFTMQVIKKLIEHRNRNGKGLAIVAWGSPAQKTVFNVGKIDWSLNLFLKSVHPSPLSAARGFFDCHHFTKCNAWLEDKYGKDARIDWALVDGNTVLEN</sequence>
<comment type="catalytic activity">
    <reaction evidence="7 9">
        <text>Hydrolyzes single-stranded DNA or mismatched double-stranded DNA and polynucleotides, releasing free uracil.</text>
        <dbReference type="EC" id="3.2.2.27"/>
    </reaction>
</comment>
<evidence type="ECO:0000259" key="10">
    <source>
        <dbReference type="SMART" id="SM00986"/>
    </source>
</evidence>
<dbReference type="EMBL" id="JAEUBD010001178">
    <property type="protein sequence ID" value="KAH3665193.1"/>
    <property type="molecule type" value="Genomic_DNA"/>
</dbReference>